<proteinExistence type="predicted"/>
<keyword evidence="3" id="KW-1185">Reference proteome</keyword>
<sequence>MKDLIRKECSLREIKLTTRTNSADHIKCLRRYDDLVNQGELASEASVLATGSARRTKHCVFRLINVLMSNDLVMRLIEVTGNNLDRQDLDDVQASPKALFWKDVETKVCSHDEDCNGLIEDDVAFEGINPAIVVKHDAAKLEEPWAEVRSFFSIYETDFRMSGTHSPHFKKFVRGQTDVLYLWYWLKLRPDALSNVRGGLYVEDEFDTMASSETPIREVRSPYNSTTTGPGTSKKRAGSYTPHINNPNKKTKSE</sequence>
<organism evidence="2 3">
    <name type="scientific">Phytophthora megakarya</name>
    <dbReference type="NCBI Taxonomy" id="4795"/>
    <lineage>
        <taxon>Eukaryota</taxon>
        <taxon>Sar</taxon>
        <taxon>Stramenopiles</taxon>
        <taxon>Oomycota</taxon>
        <taxon>Peronosporomycetes</taxon>
        <taxon>Peronosporales</taxon>
        <taxon>Peronosporaceae</taxon>
        <taxon>Phytophthora</taxon>
    </lineage>
</organism>
<comment type="caution">
    <text evidence="2">The sequence shown here is derived from an EMBL/GenBank/DDBJ whole genome shotgun (WGS) entry which is preliminary data.</text>
</comment>
<dbReference type="Proteomes" id="UP000198211">
    <property type="component" value="Unassembled WGS sequence"/>
</dbReference>
<reference evidence="3" key="1">
    <citation type="submission" date="2017-03" db="EMBL/GenBank/DDBJ databases">
        <title>Phytopthora megakarya and P. palmivora, two closely related causual agents of cacao black pod achieved similar genome size and gene model numbers by different mechanisms.</title>
        <authorList>
            <person name="Ali S."/>
            <person name="Shao J."/>
            <person name="Larry D.J."/>
            <person name="Kronmiller B."/>
            <person name="Shen D."/>
            <person name="Strem M.D."/>
            <person name="Melnick R.L."/>
            <person name="Guiltinan M.J."/>
            <person name="Tyler B.M."/>
            <person name="Meinhardt L.W."/>
            <person name="Bailey B.A."/>
        </authorList>
    </citation>
    <scope>NUCLEOTIDE SEQUENCE [LARGE SCALE GENOMIC DNA]</scope>
    <source>
        <strain evidence="3">zdho120</strain>
    </source>
</reference>
<feature type="region of interest" description="Disordered" evidence="1">
    <location>
        <begin position="213"/>
        <end position="254"/>
    </location>
</feature>
<dbReference type="AlphaFoldDB" id="A0A225VC29"/>
<dbReference type="OrthoDB" id="120500at2759"/>
<gene>
    <name evidence="2" type="ORF">PHMEG_00026115</name>
</gene>
<protein>
    <submittedName>
        <fullName evidence="2">Uncharacterized protein</fullName>
    </submittedName>
</protein>
<evidence type="ECO:0000313" key="3">
    <source>
        <dbReference type="Proteomes" id="UP000198211"/>
    </source>
</evidence>
<feature type="compositionally biased region" description="Polar residues" evidence="1">
    <location>
        <begin position="222"/>
        <end position="231"/>
    </location>
</feature>
<dbReference type="STRING" id="4795.A0A225VC29"/>
<accession>A0A225VC29</accession>
<evidence type="ECO:0000313" key="2">
    <source>
        <dbReference type="EMBL" id="OWZ02337.1"/>
    </source>
</evidence>
<evidence type="ECO:0000256" key="1">
    <source>
        <dbReference type="SAM" id="MobiDB-lite"/>
    </source>
</evidence>
<name>A0A225VC29_9STRA</name>
<dbReference type="EMBL" id="NBNE01006235">
    <property type="protein sequence ID" value="OWZ02337.1"/>
    <property type="molecule type" value="Genomic_DNA"/>
</dbReference>